<dbReference type="PANTHER" id="PTHR34427">
    <property type="entry name" value="DUF4283 DOMAIN PROTEIN"/>
    <property type="match status" value="1"/>
</dbReference>
<evidence type="ECO:0000259" key="3">
    <source>
        <dbReference type="PROSITE" id="PS50102"/>
    </source>
</evidence>
<feature type="region of interest" description="Disordered" evidence="2">
    <location>
        <begin position="312"/>
        <end position="401"/>
    </location>
</feature>
<reference evidence="5" key="1">
    <citation type="journal article" date="2014" name="Nat. Genet.">
        <title>A reference genome for common bean and genome-wide analysis of dual domestications.</title>
        <authorList>
            <person name="Schmutz J."/>
            <person name="McClean P.E."/>
            <person name="Mamidi S."/>
            <person name="Wu G.A."/>
            <person name="Cannon S.B."/>
            <person name="Grimwood J."/>
            <person name="Jenkins J."/>
            <person name="Shu S."/>
            <person name="Song Q."/>
            <person name="Chavarro C."/>
            <person name="Torres-Torres M."/>
            <person name="Geffroy V."/>
            <person name="Moghaddam S.M."/>
            <person name="Gao D."/>
            <person name="Abernathy B."/>
            <person name="Barry K."/>
            <person name="Blair M."/>
            <person name="Brick M.A."/>
            <person name="Chovatia M."/>
            <person name="Gepts P."/>
            <person name="Goodstein D.M."/>
            <person name="Gonzales M."/>
            <person name="Hellsten U."/>
            <person name="Hyten D.L."/>
            <person name="Jia G."/>
            <person name="Kelly J.D."/>
            <person name="Kudrna D."/>
            <person name="Lee R."/>
            <person name="Richard M.M."/>
            <person name="Miklas P.N."/>
            <person name="Osorno J.M."/>
            <person name="Rodrigues J."/>
            <person name="Thareau V."/>
            <person name="Urrea C.A."/>
            <person name="Wang M."/>
            <person name="Yu Y."/>
            <person name="Zhang M."/>
            <person name="Wing R.A."/>
            <person name="Cregan P.B."/>
            <person name="Rokhsar D.S."/>
            <person name="Jackson S.A."/>
        </authorList>
    </citation>
    <scope>NUCLEOTIDE SEQUENCE [LARGE SCALE GENOMIC DNA]</scope>
    <source>
        <strain evidence="5">cv. G19833</strain>
    </source>
</reference>
<dbReference type="SMR" id="V7CLQ7"/>
<dbReference type="PANTHER" id="PTHR34427:SF5">
    <property type="entry name" value="DUF4283 DOMAIN-CONTAINING PROTEIN"/>
    <property type="match status" value="1"/>
</dbReference>
<feature type="non-terminal residue" evidence="4">
    <location>
        <position position="1"/>
    </location>
</feature>
<dbReference type="SUPFAM" id="SSF54928">
    <property type="entry name" value="RNA-binding domain, RBD"/>
    <property type="match status" value="1"/>
</dbReference>
<feature type="domain" description="RRM" evidence="3">
    <location>
        <begin position="19"/>
        <end position="96"/>
    </location>
</feature>
<dbReference type="GO" id="GO:0003723">
    <property type="term" value="F:RNA binding"/>
    <property type="evidence" value="ECO:0007669"/>
    <property type="project" value="UniProtKB-UniRule"/>
</dbReference>
<sequence>CLISTCLYCNLYIRGHKGTPFFFSNFPFDLKEFDLWKIFRRWGRVSDVFISNRLNIKKQRFGFVRFHGIQNVRELEYHLNTIWIGSRKLNANRPKYIRATETRKEWNAKLKEKALELEKEIKKVWRAKGTNTYANTVKYGNGNRAQLQNRGSLHTIHFKAEETPREWLKFLGGFHVLLKGENEMTIKEVIEENKEWFQEMFDTIIPWNEQFVAVDKLVWVRCRGLPLKLWNYDCFKHIAALLGTLIEVDEATLALEEMEYARFIIRVSVGCEAKITSYMKINDVLYQVSVEEECTVPDYKLCQCHRSEESEGSETEADSIASNASVQSGSRDFEKVRKVAEETSMADVSKALPPAAQGSLPRMEDSLRGSQTREAYQSPLKQNSNETKHKHTNTHFQSGSSLSRIRDTYAPFDKPTNKGDQLVANVMDNQTKQGIEPVTINSSSTMERIIFWVGESSKNNKWEERKNVRSALSHISNSVSDMAINNYNRLFWLKHGSLETIQVWELGKQLGATCRDEGNVMVSLEELEKRDRSLKLQREVREVMGYQ</sequence>
<gene>
    <name evidence="4" type="ORF">PHAVU_002G139600g</name>
</gene>
<feature type="compositionally biased region" description="Basic and acidic residues" evidence="2">
    <location>
        <begin position="331"/>
        <end position="341"/>
    </location>
</feature>
<dbReference type="Pfam" id="PF00076">
    <property type="entry name" value="RRM_1"/>
    <property type="match status" value="1"/>
</dbReference>
<feature type="compositionally biased region" description="Polar residues" evidence="2">
    <location>
        <begin position="320"/>
        <end position="330"/>
    </location>
</feature>
<dbReference type="InterPro" id="IPR035979">
    <property type="entry name" value="RBD_domain_sf"/>
</dbReference>
<protein>
    <recommendedName>
        <fullName evidence="3">RRM domain-containing protein</fullName>
    </recommendedName>
</protein>
<keyword evidence="1" id="KW-0694">RNA-binding</keyword>
<dbReference type="AlphaFoldDB" id="V7CLQ7"/>
<dbReference type="SMART" id="SM00360">
    <property type="entry name" value="RRM"/>
    <property type="match status" value="1"/>
</dbReference>
<dbReference type="PROSITE" id="PS50102">
    <property type="entry name" value="RRM"/>
    <property type="match status" value="1"/>
</dbReference>
<feature type="compositionally biased region" description="Polar residues" evidence="2">
    <location>
        <begin position="368"/>
        <end position="385"/>
    </location>
</feature>
<dbReference type="Gramene" id="ESW30278">
    <property type="protein sequence ID" value="ESW30278"/>
    <property type="gene ID" value="PHAVU_002G139600g"/>
</dbReference>
<proteinExistence type="predicted"/>
<dbReference type="Gene3D" id="3.30.70.330">
    <property type="match status" value="1"/>
</dbReference>
<evidence type="ECO:0000313" key="4">
    <source>
        <dbReference type="EMBL" id="ESW30278.1"/>
    </source>
</evidence>
<dbReference type="EMBL" id="CM002289">
    <property type="protein sequence ID" value="ESW30278.1"/>
    <property type="molecule type" value="Genomic_DNA"/>
</dbReference>
<evidence type="ECO:0000256" key="1">
    <source>
        <dbReference type="PROSITE-ProRule" id="PRU00176"/>
    </source>
</evidence>
<evidence type="ECO:0000256" key="2">
    <source>
        <dbReference type="SAM" id="MobiDB-lite"/>
    </source>
</evidence>
<organism evidence="4 5">
    <name type="scientific">Phaseolus vulgaris</name>
    <name type="common">Kidney bean</name>
    <name type="synonym">French bean</name>
    <dbReference type="NCBI Taxonomy" id="3885"/>
    <lineage>
        <taxon>Eukaryota</taxon>
        <taxon>Viridiplantae</taxon>
        <taxon>Streptophyta</taxon>
        <taxon>Embryophyta</taxon>
        <taxon>Tracheophyta</taxon>
        <taxon>Spermatophyta</taxon>
        <taxon>Magnoliopsida</taxon>
        <taxon>eudicotyledons</taxon>
        <taxon>Gunneridae</taxon>
        <taxon>Pentapetalae</taxon>
        <taxon>rosids</taxon>
        <taxon>fabids</taxon>
        <taxon>Fabales</taxon>
        <taxon>Fabaceae</taxon>
        <taxon>Papilionoideae</taxon>
        <taxon>50 kb inversion clade</taxon>
        <taxon>NPAAA clade</taxon>
        <taxon>indigoferoid/millettioid clade</taxon>
        <taxon>Phaseoleae</taxon>
        <taxon>Phaseolus</taxon>
    </lineage>
</organism>
<evidence type="ECO:0000313" key="5">
    <source>
        <dbReference type="Proteomes" id="UP000000226"/>
    </source>
</evidence>
<dbReference type="OrthoDB" id="1418158at2759"/>
<accession>V7CLQ7</accession>
<name>V7CLQ7_PHAVU</name>
<dbReference type="eggNOG" id="ENOG502RRJS">
    <property type="taxonomic scope" value="Eukaryota"/>
</dbReference>
<dbReference type="InterPro" id="IPR012677">
    <property type="entry name" value="Nucleotide-bd_a/b_plait_sf"/>
</dbReference>
<dbReference type="CDD" id="cd00590">
    <property type="entry name" value="RRM_SF"/>
    <property type="match status" value="1"/>
</dbReference>
<dbReference type="InterPro" id="IPR000504">
    <property type="entry name" value="RRM_dom"/>
</dbReference>
<keyword evidence="5" id="KW-1185">Reference proteome</keyword>
<dbReference type="Proteomes" id="UP000000226">
    <property type="component" value="Chromosome 2"/>
</dbReference>